<feature type="region of interest" description="Disordered" evidence="1">
    <location>
        <begin position="55"/>
        <end position="94"/>
    </location>
</feature>
<evidence type="ECO:0000256" key="1">
    <source>
        <dbReference type="SAM" id="MobiDB-lite"/>
    </source>
</evidence>
<gene>
    <name evidence="2" type="ORF">R1flu_002402</name>
</gene>
<proteinExistence type="predicted"/>
<feature type="region of interest" description="Disordered" evidence="1">
    <location>
        <begin position="1"/>
        <end position="39"/>
    </location>
</feature>
<dbReference type="AlphaFoldDB" id="A0ABD1Y610"/>
<keyword evidence="3" id="KW-1185">Reference proteome</keyword>
<dbReference type="EMBL" id="JBHFFA010000006">
    <property type="protein sequence ID" value="KAL2622197.1"/>
    <property type="molecule type" value="Genomic_DNA"/>
</dbReference>
<feature type="compositionally biased region" description="Polar residues" evidence="1">
    <location>
        <begin position="18"/>
        <end position="29"/>
    </location>
</feature>
<reference evidence="2 3" key="1">
    <citation type="submission" date="2024-09" db="EMBL/GenBank/DDBJ databases">
        <title>Chromosome-scale assembly of Riccia fluitans.</title>
        <authorList>
            <person name="Paukszto L."/>
            <person name="Sawicki J."/>
            <person name="Karawczyk K."/>
            <person name="Piernik-Szablinska J."/>
            <person name="Szczecinska M."/>
            <person name="Mazdziarz M."/>
        </authorList>
    </citation>
    <scope>NUCLEOTIDE SEQUENCE [LARGE SCALE GENOMIC DNA]</scope>
    <source>
        <strain evidence="2">Rf_01</strain>
        <tissue evidence="2">Aerial parts of the thallus</tissue>
    </source>
</reference>
<evidence type="ECO:0000313" key="2">
    <source>
        <dbReference type="EMBL" id="KAL2622197.1"/>
    </source>
</evidence>
<dbReference type="Proteomes" id="UP001605036">
    <property type="component" value="Unassembled WGS sequence"/>
</dbReference>
<comment type="caution">
    <text evidence="2">The sequence shown here is derived from an EMBL/GenBank/DDBJ whole genome shotgun (WGS) entry which is preliminary data.</text>
</comment>
<feature type="compositionally biased region" description="Low complexity" evidence="1">
    <location>
        <begin position="60"/>
        <end position="74"/>
    </location>
</feature>
<name>A0ABD1Y610_9MARC</name>
<feature type="compositionally biased region" description="Basic and acidic residues" evidence="1">
    <location>
        <begin position="1"/>
        <end position="15"/>
    </location>
</feature>
<accession>A0ABD1Y610</accession>
<organism evidence="2 3">
    <name type="scientific">Riccia fluitans</name>
    <dbReference type="NCBI Taxonomy" id="41844"/>
    <lineage>
        <taxon>Eukaryota</taxon>
        <taxon>Viridiplantae</taxon>
        <taxon>Streptophyta</taxon>
        <taxon>Embryophyta</taxon>
        <taxon>Marchantiophyta</taxon>
        <taxon>Marchantiopsida</taxon>
        <taxon>Marchantiidae</taxon>
        <taxon>Marchantiales</taxon>
        <taxon>Ricciaceae</taxon>
        <taxon>Riccia</taxon>
    </lineage>
</organism>
<protein>
    <submittedName>
        <fullName evidence="2">Uncharacterized protein</fullName>
    </submittedName>
</protein>
<evidence type="ECO:0000313" key="3">
    <source>
        <dbReference type="Proteomes" id="UP001605036"/>
    </source>
</evidence>
<sequence length="151" mass="16674">MRERQHGQDLDESRRSQRTGIRSWTVTPSRRTRIGVPPQLKREVTDPVFKIVTDSPVTRAAPSDFSRPSDPPSALSHQASTERSRAGALTGISPTYDNTEGIEAAIPLSDVVNPRLNAIGHPIWPYTPSLSRLSIVLGISDRVVTVYSYNL</sequence>